<dbReference type="Pfam" id="PF01569">
    <property type="entry name" value="PAP2"/>
    <property type="match status" value="1"/>
</dbReference>
<feature type="transmembrane region" description="Helical" evidence="1">
    <location>
        <begin position="176"/>
        <end position="198"/>
    </location>
</feature>
<feature type="transmembrane region" description="Helical" evidence="1">
    <location>
        <begin position="218"/>
        <end position="236"/>
    </location>
</feature>
<comment type="caution">
    <text evidence="3">The sequence shown here is derived from an EMBL/GenBank/DDBJ whole genome shotgun (WGS) entry which is preliminary data.</text>
</comment>
<evidence type="ECO:0000259" key="2">
    <source>
        <dbReference type="SMART" id="SM00014"/>
    </source>
</evidence>
<dbReference type="Gene3D" id="1.20.144.10">
    <property type="entry name" value="Phosphatidic acid phosphatase type 2/haloperoxidase"/>
    <property type="match status" value="1"/>
</dbReference>
<feature type="transmembrane region" description="Helical" evidence="1">
    <location>
        <begin position="274"/>
        <end position="292"/>
    </location>
</feature>
<dbReference type="AlphaFoldDB" id="V4RLF1"/>
<dbReference type="InterPro" id="IPR036938">
    <property type="entry name" value="PAP2/HPO_sf"/>
</dbReference>
<keyword evidence="1" id="KW-0812">Transmembrane</keyword>
<dbReference type="RefSeq" id="WP_023432643.1">
    <property type="nucleotide sequence ID" value="NZ_AWXZ01000035.1"/>
</dbReference>
<dbReference type="eggNOG" id="COG0671">
    <property type="taxonomic scope" value="Bacteria"/>
</dbReference>
<dbReference type="SUPFAM" id="SSF48317">
    <property type="entry name" value="Acid phosphatase/Vanadium-dependent haloperoxidase"/>
    <property type="match status" value="1"/>
</dbReference>
<sequence length="299" mass="33015">MNETTPPAATVTSHPLETALLIAGLVVAILLLRAILWRLLRFMRVGWRHGPAYLRRGVVLVRGDRVERWFEERFPRASRVLTARTDPTVFTGLPLTLMVLAAVYAAFLFAGLVEEVLESEEIRMADDVLMNYVALWRTEILVESFTWITALGDLETLAAVAFVASAFLWAHGPHRYIAPIWLTVVGSQVTTYFGKFLIARPRPDFVLEVTASSPSFPSGHTTGAMAVYGIIAYAVMRDVASPRARFDIAFGTAVLIAMISFSRIFLSVHFPSDVAAGLLVGLFWLLAGIALAEARRAHD</sequence>
<gene>
    <name evidence="3" type="ORF">N177_2514</name>
</gene>
<feature type="transmembrane region" description="Helical" evidence="1">
    <location>
        <begin position="20"/>
        <end position="40"/>
    </location>
</feature>
<proteinExistence type="predicted"/>
<dbReference type="InterPro" id="IPR000326">
    <property type="entry name" value="PAP2/HPO"/>
</dbReference>
<accession>V4RLF1</accession>
<dbReference type="PANTHER" id="PTHR14969:SF13">
    <property type="entry name" value="AT30094P"/>
    <property type="match status" value="1"/>
</dbReference>
<organism evidence="3 4">
    <name type="scientific">Lutibaculum baratangense AMV1</name>
    <dbReference type="NCBI Taxonomy" id="631454"/>
    <lineage>
        <taxon>Bacteria</taxon>
        <taxon>Pseudomonadati</taxon>
        <taxon>Pseudomonadota</taxon>
        <taxon>Alphaproteobacteria</taxon>
        <taxon>Hyphomicrobiales</taxon>
        <taxon>Tepidamorphaceae</taxon>
        <taxon>Lutibaculum</taxon>
    </lineage>
</organism>
<protein>
    <recommendedName>
        <fullName evidence="2">Phosphatidic acid phosphatase type 2/haloperoxidase domain-containing protein</fullName>
    </recommendedName>
</protein>
<dbReference type="OrthoDB" id="9801622at2"/>
<dbReference type="STRING" id="631454.N177_2514"/>
<evidence type="ECO:0000313" key="4">
    <source>
        <dbReference type="Proteomes" id="UP000017819"/>
    </source>
</evidence>
<feature type="domain" description="Phosphatidic acid phosphatase type 2/haloperoxidase" evidence="2">
    <location>
        <begin position="175"/>
        <end position="289"/>
    </location>
</feature>
<feature type="transmembrane region" description="Helical" evidence="1">
    <location>
        <begin position="145"/>
        <end position="169"/>
    </location>
</feature>
<dbReference type="EMBL" id="AWXZ01000035">
    <property type="protein sequence ID" value="ESR24065.1"/>
    <property type="molecule type" value="Genomic_DNA"/>
</dbReference>
<feature type="transmembrane region" description="Helical" evidence="1">
    <location>
        <begin position="248"/>
        <end position="268"/>
    </location>
</feature>
<evidence type="ECO:0000313" key="3">
    <source>
        <dbReference type="EMBL" id="ESR24065.1"/>
    </source>
</evidence>
<dbReference type="SMART" id="SM00014">
    <property type="entry name" value="acidPPc"/>
    <property type="match status" value="1"/>
</dbReference>
<keyword evidence="1" id="KW-0472">Membrane</keyword>
<dbReference type="PANTHER" id="PTHR14969">
    <property type="entry name" value="SPHINGOSINE-1-PHOSPHATE PHOSPHOHYDROLASE"/>
    <property type="match status" value="1"/>
</dbReference>
<name>V4RLF1_9HYPH</name>
<dbReference type="CDD" id="cd03392">
    <property type="entry name" value="PAP2_like_2"/>
    <property type="match status" value="1"/>
</dbReference>
<reference evidence="3 4" key="1">
    <citation type="journal article" date="2014" name="Genome Announc.">
        <title>Draft Genome Sequence of Lutibaculum baratangense Strain AMV1T, Isolated from a Mud Volcano in Andamans, India.</title>
        <authorList>
            <person name="Singh A."/>
            <person name="Sreenivas A."/>
            <person name="Sathyanarayana Reddy G."/>
            <person name="Pinnaka A.K."/>
            <person name="Shivaji S."/>
        </authorList>
    </citation>
    <scope>NUCLEOTIDE SEQUENCE [LARGE SCALE GENOMIC DNA]</scope>
    <source>
        <strain evidence="3 4">AMV1</strain>
    </source>
</reference>
<keyword evidence="4" id="KW-1185">Reference proteome</keyword>
<feature type="transmembrane region" description="Helical" evidence="1">
    <location>
        <begin position="89"/>
        <end position="113"/>
    </location>
</feature>
<keyword evidence="1" id="KW-1133">Transmembrane helix</keyword>
<evidence type="ECO:0000256" key="1">
    <source>
        <dbReference type="SAM" id="Phobius"/>
    </source>
</evidence>
<dbReference type="Proteomes" id="UP000017819">
    <property type="component" value="Unassembled WGS sequence"/>
</dbReference>